<organism evidence="4 5">
    <name type="scientific">Burkholderia gladioli</name>
    <name type="common">Pseudomonas marginata</name>
    <name type="synonym">Phytomonas marginata</name>
    <dbReference type="NCBI Taxonomy" id="28095"/>
    <lineage>
        <taxon>Bacteria</taxon>
        <taxon>Pseudomonadati</taxon>
        <taxon>Pseudomonadota</taxon>
        <taxon>Betaproteobacteria</taxon>
        <taxon>Burkholderiales</taxon>
        <taxon>Burkholderiaceae</taxon>
        <taxon>Burkholderia</taxon>
    </lineage>
</organism>
<evidence type="ECO:0000256" key="1">
    <source>
        <dbReference type="ARBA" id="ARBA00000022"/>
    </source>
</evidence>
<dbReference type="RefSeq" id="WP_098153406.1">
    <property type="nucleotide sequence ID" value="NZ_PDDY01000003.1"/>
</dbReference>
<dbReference type="Pfam" id="PF08719">
    <property type="entry name" value="NADAR"/>
    <property type="match status" value="1"/>
</dbReference>
<proteinExistence type="predicted"/>
<comment type="catalytic activity">
    <reaction evidence="2">
        <text>2,5-diamino-6-hydroxy-4-(5-phosphoribosylamino)-pyrimidine + H2O = 2,5,6-triamino-4-hydroxypyrimidine + D-ribose 5-phosphate</text>
        <dbReference type="Rhea" id="RHEA:23436"/>
        <dbReference type="ChEBI" id="CHEBI:15377"/>
        <dbReference type="ChEBI" id="CHEBI:58614"/>
        <dbReference type="ChEBI" id="CHEBI:78346"/>
        <dbReference type="ChEBI" id="CHEBI:137796"/>
    </reaction>
</comment>
<sequence>MHQINNITLFFGADDALSNWHRAGFEYRGVRFNCVEQFMMYSKAMLFEDRTTAKSILAAPDPRSQKKLGREVQGFDERVWAAKREAIVTVGCREKFRQNSELADTLLATGDTVLVEASPYDCIWGVGLAWNDPLILDPQNWRGRNLLGQALTTVRSLLRQERSSNSVRSATMPVHHKLYTPADVKNQPEGSTLRRLVEDGGLAICMVCGLGEGTLTTHCPGERSGKYGDDVYAGKVDFVGDRWIAKPNPTNQTWARVNVEHVVSPRVSATGSTTAAGLHREPTP</sequence>
<reference evidence="5" key="1">
    <citation type="submission" date="2017-09" db="EMBL/GenBank/DDBJ databases">
        <title>FDA dAtabase for Regulatory Grade micrObial Sequences (FDA-ARGOS): Supporting development and validation of Infectious Disease Dx tests.</title>
        <authorList>
            <person name="Minogue T."/>
            <person name="Wolcott M."/>
            <person name="Wasieloski L."/>
            <person name="Aguilar W."/>
            <person name="Moore D."/>
            <person name="Tallon L."/>
            <person name="Sadzewicz L."/>
            <person name="Ott S."/>
            <person name="Zhao X."/>
            <person name="Nagaraj S."/>
            <person name="Vavikolanu K."/>
            <person name="Aluvathingal J."/>
            <person name="Nadendla S."/>
            <person name="Sichtig H."/>
        </authorList>
    </citation>
    <scope>NUCLEOTIDE SEQUENCE [LARGE SCALE GENOMIC DNA]</scope>
    <source>
        <strain evidence="5">FDAARGOS_390</strain>
    </source>
</reference>
<feature type="domain" description="NADAR" evidence="3">
    <location>
        <begin position="15"/>
        <end position="159"/>
    </location>
</feature>
<dbReference type="InterPro" id="IPR012816">
    <property type="entry name" value="NADAR"/>
</dbReference>
<dbReference type="Gene3D" id="1.10.357.40">
    <property type="entry name" value="YbiA-like"/>
    <property type="match status" value="1"/>
</dbReference>
<gene>
    <name evidence="4" type="ORF">CRM94_17335</name>
</gene>
<name>A0A2A7SA87_BURGA</name>
<comment type="caution">
    <text evidence="4">The sequence shown here is derived from an EMBL/GenBank/DDBJ whole genome shotgun (WGS) entry which is preliminary data.</text>
</comment>
<evidence type="ECO:0000313" key="4">
    <source>
        <dbReference type="EMBL" id="PEH40476.1"/>
    </source>
</evidence>
<dbReference type="CDD" id="cd15457">
    <property type="entry name" value="NADAR"/>
    <property type="match status" value="1"/>
</dbReference>
<evidence type="ECO:0000259" key="3">
    <source>
        <dbReference type="Pfam" id="PF08719"/>
    </source>
</evidence>
<dbReference type="NCBIfam" id="TIGR02464">
    <property type="entry name" value="ribofla_fusion"/>
    <property type="match status" value="1"/>
</dbReference>
<dbReference type="AlphaFoldDB" id="A0A2A7SA87"/>
<evidence type="ECO:0000256" key="2">
    <source>
        <dbReference type="ARBA" id="ARBA00000751"/>
    </source>
</evidence>
<dbReference type="InterPro" id="IPR037238">
    <property type="entry name" value="YbiA-like_sf"/>
</dbReference>
<comment type="catalytic activity">
    <reaction evidence="1">
        <text>5-amino-6-(5-phospho-D-ribosylamino)uracil + H2O = 5,6-diaminouracil + D-ribose 5-phosphate</text>
        <dbReference type="Rhea" id="RHEA:55020"/>
        <dbReference type="ChEBI" id="CHEBI:15377"/>
        <dbReference type="ChEBI" id="CHEBI:46252"/>
        <dbReference type="ChEBI" id="CHEBI:58453"/>
        <dbReference type="ChEBI" id="CHEBI:78346"/>
    </reaction>
</comment>
<evidence type="ECO:0000313" key="5">
    <source>
        <dbReference type="Proteomes" id="UP000220629"/>
    </source>
</evidence>
<accession>A0A2A7SA87</accession>
<dbReference type="EMBL" id="PDDY01000003">
    <property type="protein sequence ID" value="PEH40476.1"/>
    <property type="molecule type" value="Genomic_DNA"/>
</dbReference>
<dbReference type="SUPFAM" id="SSF143990">
    <property type="entry name" value="YbiA-like"/>
    <property type="match status" value="1"/>
</dbReference>
<protein>
    <recommendedName>
        <fullName evidence="3">NADAR domain-containing protein</fullName>
    </recommendedName>
</protein>
<dbReference type="Proteomes" id="UP000220629">
    <property type="component" value="Unassembled WGS sequence"/>
</dbReference>